<evidence type="ECO:0000313" key="1">
    <source>
        <dbReference type="EMBL" id="MDZ5493917.1"/>
    </source>
</evidence>
<sequence length="85" mass="9183">MAKNMYRRWRVSAQSTWKKSQASMVDACVLRSSAGWCGRGAPALAEAEQFALDALVAPAGIVSPHLLDQGGDGRVDWWAPTRGLP</sequence>
<proteinExistence type="predicted"/>
<name>A0ABU5JMR6_9ACTN</name>
<dbReference type="EMBL" id="JAXOTQ010000056">
    <property type="protein sequence ID" value="MDZ5493917.1"/>
    <property type="molecule type" value="Genomic_DNA"/>
</dbReference>
<reference evidence="1 2" key="1">
    <citation type="submission" date="2023-12" db="EMBL/GenBank/DDBJ databases">
        <title>Micromonospora sp. nov., isolated from Atacama Desert.</title>
        <authorList>
            <person name="Carro L."/>
            <person name="Golinska P."/>
            <person name="Klenk H.-P."/>
            <person name="Goodfellow M."/>
        </authorList>
    </citation>
    <scope>NUCLEOTIDE SEQUENCE [LARGE SCALE GENOMIC DNA]</scope>
    <source>
        <strain evidence="1 2">4G53</strain>
    </source>
</reference>
<gene>
    <name evidence="1" type="ORF">U2F25_31415</name>
</gene>
<evidence type="ECO:0000313" key="2">
    <source>
        <dbReference type="Proteomes" id="UP001290101"/>
    </source>
</evidence>
<comment type="caution">
    <text evidence="1">The sequence shown here is derived from an EMBL/GenBank/DDBJ whole genome shotgun (WGS) entry which is preliminary data.</text>
</comment>
<dbReference type="Proteomes" id="UP001290101">
    <property type="component" value="Unassembled WGS sequence"/>
</dbReference>
<accession>A0ABU5JMR6</accession>
<keyword evidence="2" id="KW-1185">Reference proteome</keyword>
<protein>
    <submittedName>
        <fullName evidence="1">Uncharacterized protein</fullName>
    </submittedName>
</protein>
<organism evidence="1 2">
    <name type="scientific">Micromonospora sicca</name>
    <dbReference type="NCBI Taxonomy" id="2202420"/>
    <lineage>
        <taxon>Bacteria</taxon>
        <taxon>Bacillati</taxon>
        <taxon>Actinomycetota</taxon>
        <taxon>Actinomycetes</taxon>
        <taxon>Micromonosporales</taxon>
        <taxon>Micromonosporaceae</taxon>
        <taxon>Micromonospora</taxon>
    </lineage>
</organism>